<name>A0A4Z0BEY0_9BURK</name>
<dbReference type="EMBL" id="SMLL01000006">
    <property type="protein sequence ID" value="TFY97886.1"/>
    <property type="molecule type" value="Genomic_DNA"/>
</dbReference>
<dbReference type="Proteomes" id="UP000297564">
    <property type="component" value="Unassembled WGS sequence"/>
</dbReference>
<feature type="domain" description="Chalcone isomerase" evidence="1">
    <location>
        <begin position="73"/>
        <end position="205"/>
    </location>
</feature>
<dbReference type="InterPro" id="IPR016087">
    <property type="entry name" value="Chalcone_isomerase"/>
</dbReference>
<evidence type="ECO:0000259" key="1">
    <source>
        <dbReference type="Pfam" id="PF16036"/>
    </source>
</evidence>
<keyword evidence="3" id="KW-1185">Reference proteome</keyword>
<dbReference type="Pfam" id="PF16036">
    <property type="entry name" value="Chalcone_3"/>
    <property type="match status" value="1"/>
</dbReference>
<dbReference type="AlphaFoldDB" id="A0A4Z0BEY0"/>
<dbReference type="OrthoDB" id="8527419at2"/>
<sequence length="210" mass="23061">MGVLSRLLRSRLRAGRHRRAAVHAAKTLNTAALGLSLALAVQAGASASEAAARPPELAQASGELLRAGGGRLTWWGFAVYDAALWTAPAFRAARFEQHEFMLTLTYLRELRARDIAKVSLEEMRRHDTSLAPETAARWQEQLARLLPDIRPGERLSGLHRPGRGVLFLHNGQAIGELADPVFARLFFSIWLAAATSEPTLREQLLRGTTP</sequence>
<protein>
    <recommendedName>
        <fullName evidence="1">Chalcone isomerase domain-containing protein</fullName>
    </recommendedName>
</protein>
<gene>
    <name evidence="2" type="ORF">EZ242_15625</name>
</gene>
<evidence type="ECO:0000313" key="3">
    <source>
        <dbReference type="Proteomes" id="UP000297564"/>
    </source>
</evidence>
<organism evidence="2 3">
    <name type="scientific">Ramlibacter rhizophilus</name>
    <dbReference type="NCBI Taxonomy" id="1781167"/>
    <lineage>
        <taxon>Bacteria</taxon>
        <taxon>Pseudomonadati</taxon>
        <taxon>Pseudomonadota</taxon>
        <taxon>Betaproteobacteria</taxon>
        <taxon>Burkholderiales</taxon>
        <taxon>Comamonadaceae</taxon>
        <taxon>Ramlibacter</taxon>
    </lineage>
</organism>
<comment type="caution">
    <text evidence="2">The sequence shown here is derived from an EMBL/GenBank/DDBJ whole genome shotgun (WGS) entry which is preliminary data.</text>
</comment>
<reference evidence="2 3" key="1">
    <citation type="submission" date="2019-03" db="EMBL/GenBank/DDBJ databases">
        <title>Ramlibacter rhizophilus CCTCC AB2015357, whole genome shotgun sequence.</title>
        <authorList>
            <person name="Zhang X."/>
            <person name="Feng G."/>
            <person name="Zhu H."/>
        </authorList>
    </citation>
    <scope>NUCLEOTIDE SEQUENCE [LARGE SCALE GENOMIC DNA]</scope>
    <source>
        <strain evidence="2 3">CCTCC AB2015357</strain>
    </source>
</reference>
<accession>A0A4Z0BEY0</accession>
<proteinExistence type="predicted"/>
<evidence type="ECO:0000313" key="2">
    <source>
        <dbReference type="EMBL" id="TFY97886.1"/>
    </source>
</evidence>